<evidence type="ECO:0000313" key="3">
    <source>
        <dbReference type="Proteomes" id="UP000175968"/>
    </source>
</evidence>
<dbReference type="RefSeq" id="WP_035639017.1">
    <property type="nucleotide sequence ID" value="NZ_CP017479.1"/>
</dbReference>
<keyword evidence="3" id="KW-1185">Reference proteome</keyword>
<evidence type="ECO:0000313" key="2">
    <source>
        <dbReference type="EMBL" id="AOW09611.1"/>
    </source>
</evidence>
<gene>
    <name evidence="2" type="ORF">EM308_08895</name>
</gene>
<dbReference type="EMBL" id="CP017479">
    <property type="protein sequence ID" value="AOW09611.1"/>
    <property type="molecule type" value="Genomic_DNA"/>
</dbReference>
<sequence>MKIVNSTKTIILFIFILFNTFCDAQDLPENGIYFDQNENKISKKEFLIIAQKNNLMIAKNDSLEKYRLLPKDRTERGKINNLEEIILKIEERTNSQIDRTKPLVAIFYPGKDPYNSSGTATRQSYKEWFTTLEKKIFKISKTKPIYLYRRNEGLEKFDGIIKWYKDPENIIEKTFFRFHYPCYSYVIVSPNGNYISFFGEFSKDMLWTHLKELKKQ</sequence>
<organism evidence="2 3">
    <name type="scientific">Flavobacterium gilvum</name>
    <dbReference type="NCBI Taxonomy" id="1492737"/>
    <lineage>
        <taxon>Bacteria</taxon>
        <taxon>Pseudomonadati</taxon>
        <taxon>Bacteroidota</taxon>
        <taxon>Flavobacteriia</taxon>
        <taxon>Flavobacteriales</taxon>
        <taxon>Flavobacteriaceae</taxon>
        <taxon>Flavobacterium</taxon>
    </lineage>
</organism>
<dbReference type="KEGG" id="fgl:EM308_08895"/>
<feature type="chain" id="PRO_5041999534" evidence="1">
    <location>
        <begin position="25"/>
        <end position="216"/>
    </location>
</feature>
<name>A0AAC9N5E3_9FLAO</name>
<protein>
    <submittedName>
        <fullName evidence="2">Uncharacterized protein</fullName>
    </submittedName>
</protein>
<evidence type="ECO:0000256" key="1">
    <source>
        <dbReference type="SAM" id="SignalP"/>
    </source>
</evidence>
<feature type="signal peptide" evidence="1">
    <location>
        <begin position="1"/>
        <end position="24"/>
    </location>
</feature>
<keyword evidence="1" id="KW-0732">Signal</keyword>
<dbReference type="Proteomes" id="UP000175968">
    <property type="component" value="Chromosome"/>
</dbReference>
<accession>A0AAC9N5E3</accession>
<proteinExistence type="predicted"/>
<reference evidence="2 3" key="1">
    <citation type="submission" date="2016-10" db="EMBL/GenBank/DDBJ databases">
        <title>Flavobacterium gilvum sp. nov., isolated from stream water.</title>
        <authorList>
            <person name="Shin S.-K."/>
            <person name="Cho Y.-J."/>
            <person name="Yi H."/>
        </authorList>
    </citation>
    <scope>NUCLEOTIDE SEQUENCE [LARGE SCALE GENOMIC DNA]</scope>
    <source>
        <strain evidence="2 3">EM1308</strain>
    </source>
</reference>
<dbReference type="AlphaFoldDB" id="A0AAC9N5E3"/>